<evidence type="ECO:0000313" key="2">
    <source>
        <dbReference type="EMBL" id="KKL77024.1"/>
    </source>
</evidence>
<comment type="caution">
    <text evidence="2">The sequence shown here is derived from an EMBL/GenBank/DDBJ whole genome shotgun (WGS) entry which is preliminary data.</text>
</comment>
<accession>A0A0F9ESM3</accession>
<organism evidence="2">
    <name type="scientific">marine sediment metagenome</name>
    <dbReference type="NCBI Taxonomy" id="412755"/>
    <lineage>
        <taxon>unclassified sequences</taxon>
        <taxon>metagenomes</taxon>
        <taxon>ecological metagenomes</taxon>
    </lineage>
</organism>
<name>A0A0F9ESM3_9ZZZZ</name>
<feature type="region of interest" description="Disordered" evidence="1">
    <location>
        <begin position="1"/>
        <end position="28"/>
    </location>
</feature>
<evidence type="ECO:0000256" key="1">
    <source>
        <dbReference type="SAM" id="MobiDB-lite"/>
    </source>
</evidence>
<sequence>MAKRGRPRKAGPRELNGRPQRRCRDRGTKEIQSLREWWAGDGDPALTAYPLGILLANGAITEQQHSIGCDYAWLHWAVFGRVSLAAVSLEFMDRAQPIERHREGEERRLEEIHSMFLGCRRARRELDNVVIFEHAPRWMRPVDPRRSDVTNARLFMESLGMLIRRYGSALRDVS</sequence>
<gene>
    <name evidence="2" type="ORF">LCGC14_2039040</name>
</gene>
<proteinExistence type="predicted"/>
<dbReference type="AlphaFoldDB" id="A0A0F9ESM3"/>
<dbReference type="EMBL" id="LAZR01023876">
    <property type="protein sequence ID" value="KKL77024.1"/>
    <property type="molecule type" value="Genomic_DNA"/>
</dbReference>
<protein>
    <submittedName>
        <fullName evidence="2">Uncharacterized protein</fullName>
    </submittedName>
</protein>
<feature type="compositionally biased region" description="Basic residues" evidence="1">
    <location>
        <begin position="1"/>
        <end position="10"/>
    </location>
</feature>
<reference evidence="2" key="1">
    <citation type="journal article" date="2015" name="Nature">
        <title>Complex archaea that bridge the gap between prokaryotes and eukaryotes.</title>
        <authorList>
            <person name="Spang A."/>
            <person name="Saw J.H."/>
            <person name="Jorgensen S.L."/>
            <person name="Zaremba-Niedzwiedzka K."/>
            <person name="Martijn J."/>
            <person name="Lind A.E."/>
            <person name="van Eijk R."/>
            <person name="Schleper C."/>
            <person name="Guy L."/>
            <person name="Ettema T.J."/>
        </authorList>
    </citation>
    <scope>NUCLEOTIDE SEQUENCE</scope>
</reference>